<sequence length="131" mass="15201">MHSDFVYPVYSNPFMPVKAPYQTTEAPTTTEATSSTASKLPPQDQQQLMHSDFVYPGYSNTFMPVPQDQQQQQQQLMQQQQQQLMQQQQQQLKQQQQQQQELMHSYLMYPGYRNPFMPVKAPPQTTAAPTT</sequence>
<evidence type="ECO:0000313" key="3">
    <source>
        <dbReference type="RefSeq" id="XP_031415947.1"/>
    </source>
</evidence>
<protein>
    <submittedName>
        <fullName evidence="3">Uncharacterized protein</fullName>
    </submittedName>
</protein>
<feature type="compositionally biased region" description="Low complexity" evidence="1">
    <location>
        <begin position="67"/>
        <end position="98"/>
    </location>
</feature>
<organism evidence="2 3">
    <name type="scientific">Clupea harengus</name>
    <name type="common">Atlantic herring</name>
    <dbReference type="NCBI Taxonomy" id="7950"/>
    <lineage>
        <taxon>Eukaryota</taxon>
        <taxon>Metazoa</taxon>
        <taxon>Chordata</taxon>
        <taxon>Craniata</taxon>
        <taxon>Vertebrata</taxon>
        <taxon>Euteleostomi</taxon>
        <taxon>Actinopterygii</taxon>
        <taxon>Neopterygii</taxon>
        <taxon>Teleostei</taxon>
        <taxon>Clupei</taxon>
        <taxon>Clupeiformes</taxon>
        <taxon>Clupeoidei</taxon>
        <taxon>Clupeidae</taxon>
        <taxon>Clupea</taxon>
    </lineage>
</organism>
<name>A0A6P8EYJ5_CLUHA</name>
<evidence type="ECO:0000313" key="2">
    <source>
        <dbReference type="Proteomes" id="UP000515152"/>
    </source>
</evidence>
<reference evidence="3" key="1">
    <citation type="submission" date="2025-08" db="UniProtKB">
        <authorList>
            <consortium name="RefSeq"/>
        </authorList>
    </citation>
    <scope>IDENTIFICATION</scope>
</reference>
<feature type="region of interest" description="Disordered" evidence="1">
    <location>
        <begin position="17"/>
        <end position="98"/>
    </location>
</feature>
<keyword evidence="2" id="KW-1185">Reference proteome</keyword>
<gene>
    <name evidence="3" type="primary">LOC116218427</name>
</gene>
<dbReference type="RefSeq" id="XP_031415947.1">
    <property type="nucleotide sequence ID" value="XM_031560087.1"/>
</dbReference>
<dbReference type="AlphaFoldDB" id="A0A6P8EYJ5"/>
<proteinExistence type="predicted"/>
<dbReference type="GeneID" id="116218427"/>
<evidence type="ECO:0000256" key="1">
    <source>
        <dbReference type="SAM" id="MobiDB-lite"/>
    </source>
</evidence>
<feature type="compositionally biased region" description="Low complexity" evidence="1">
    <location>
        <begin position="23"/>
        <end position="38"/>
    </location>
</feature>
<accession>A0A6P8EYJ5</accession>
<dbReference type="KEGG" id="char:116218427"/>
<dbReference type="Proteomes" id="UP000515152">
    <property type="component" value="Chromosome 22"/>
</dbReference>